<dbReference type="InterPro" id="IPR036736">
    <property type="entry name" value="ACP-like_sf"/>
</dbReference>
<dbReference type="Gene3D" id="3.30.300.30">
    <property type="match status" value="1"/>
</dbReference>
<comment type="caution">
    <text evidence="6">The sequence shown here is derived from an EMBL/GenBank/DDBJ whole genome shotgun (WGS) entry which is preliminary data.</text>
</comment>
<keyword evidence="2" id="KW-0597">Phosphoprotein</keyword>
<comment type="similarity">
    <text evidence="4">Belongs to the NRP synthetase family.</text>
</comment>
<dbReference type="SUPFAM" id="SSF47336">
    <property type="entry name" value="ACP-like"/>
    <property type="match status" value="2"/>
</dbReference>
<feature type="domain" description="Carrier" evidence="5">
    <location>
        <begin position="11"/>
        <end position="85"/>
    </location>
</feature>
<dbReference type="Gene3D" id="3.30.559.30">
    <property type="entry name" value="Nonribosomal peptide synthetase, condensation domain"/>
    <property type="match status" value="1"/>
</dbReference>
<feature type="non-terminal residue" evidence="6">
    <location>
        <position position="1417"/>
    </location>
</feature>
<dbReference type="SUPFAM" id="SSF53474">
    <property type="entry name" value="alpha/beta-Hydrolases"/>
    <property type="match status" value="1"/>
</dbReference>
<keyword evidence="3" id="KW-0436">Ligase</keyword>
<dbReference type="EMBL" id="JAAAHW010003398">
    <property type="protein sequence ID" value="KAF9984311.1"/>
    <property type="molecule type" value="Genomic_DNA"/>
</dbReference>
<dbReference type="InterPro" id="IPR000873">
    <property type="entry name" value="AMP-dep_synth/lig_dom"/>
</dbReference>
<dbReference type="CDD" id="cd05930">
    <property type="entry name" value="A_NRPS"/>
    <property type="match status" value="1"/>
</dbReference>
<evidence type="ECO:0000313" key="7">
    <source>
        <dbReference type="Proteomes" id="UP000749646"/>
    </source>
</evidence>
<dbReference type="PROSITE" id="PS00012">
    <property type="entry name" value="PHOSPHOPANTETHEINE"/>
    <property type="match status" value="2"/>
</dbReference>
<dbReference type="Proteomes" id="UP000749646">
    <property type="component" value="Unassembled WGS sequence"/>
</dbReference>
<dbReference type="PANTHER" id="PTHR45527:SF1">
    <property type="entry name" value="FATTY ACID SYNTHASE"/>
    <property type="match status" value="1"/>
</dbReference>
<evidence type="ECO:0000256" key="3">
    <source>
        <dbReference type="ARBA" id="ARBA00022598"/>
    </source>
</evidence>
<evidence type="ECO:0000259" key="5">
    <source>
        <dbReference type="PROSITE" id="PS50075"/>
    </source>
</evidence>
<dbReference type="InterPro" id="IPR020845">
    <property type="entry name" value="AMP-binding_CS"/>
</dbReference>
<dbReference type="Gene3D" id="2.30.38.10">
    <property type="entry name" value="Luciferase, Domain 3"/>
    <property type="match status" value="1"/>
</dbReference>
<dbReference type="InterPro" id="IPR006162">
    <property type="entry name" value="Ppantetheine_attach_site"/>
</dbReference>
<dbReference type="InterPro" id="IPR023213">
    <property type="entry name" value="CAT-like_dom_sf"/>
</dbReference>
<dbReference type="Pfam" id="PF00550">
    <property type="entry name" value="PP-binding"/>
    <property type="match status" value="2"/>
</dbReference>
<keyword evidence="1" id="KW-0596">Phosphopantetheine</keyword>
<dbReference type="PANTHER" id="PTHR45527">
    <property type="entry name" value="NONRIBOSOMAL PEPTIDE SYNTHETASE"/>
    <property type="match status" value="1"/>
</dbReference>
<dbReference type="GO" id="GO:0016874">
    <property type="term" value="F:ligase activity"/>
    <property type="evidence" value="ECO:0007669"/>
    <property type="project" value="UniProtKB-KW"/>
</dbReference>
<evidence type="ECO:0000313" key="6">
    <source>
        <dbReference type="EMBL" id="KAF9984311.1"/>
    </source>
</evidence>
<dbReference type="GO" id="GO:0005737">
    <property type="term" value="C:cytoplasm"/>
    <property type="evidence" value="ECO:0007669"/>
    <property type="project" value="TreeGrafter"/>
</dbReference>
<dbReference type="Pfam" id="PF00668">
    <property type="entry name" value="Condensation"/>
    <property type="match status" value="1"/>
</dbReference>
<protein>
    <recommendedName>
        <fullName evidence="5">Carrier domain-containing protein</fullName>
    </recommendedName>
</protein>
<gene>
    <name evidence="6" type="ORF">BGZ65_000673</name>
</gene>
<dbReference type="FunFam" id="3.40.50.12780:FF:000012">
    <property type="entry name" value="Non-ribosomal peptide synthetase"/>
    <property type="match status" value="1"/>
</dbReference>
<dbReference type="OrthoDB" id="329835at2759"/>
<dbReference type="SUPFAM" id="SSF56801">
    <property type="entry name" value="Acetyl-CoA synthetase-like"/>
    <property type="match status" value="1"/>
</dbReference>
<dbReference type="GO" id="GO:0031177">
    <property type="term" value="F:phosphopantetheine binding"/>
    <property type="evidence" value="ECO:0007669"/>
    <property type="project" value="TreeGrafter"/>
</dbReference>
<dbReference type="InterPro" id="IPR029058">
    <property type="entry name" value="AB_hydrolase_fold"/>
</dbReference>
<dbReference type="InterPro" id="IPR010071">
    <property type="entry name" value="AA_adenyl_dom"/>
</dbReference>
<dbReference type="GO" id="GO:0043041">
    <property type="term" value="P:amino acid activation for nonribosomal peptide biosynthetic process"/>
    <property type="evidence" value="ECO:0007669"/>
    <property type="project" value="TreeGrafter"/>
</dbReference>
<accession>A0A9P6SN98</accession>
<dbReference type="InterPro" id="IPR001031">
    <property type="entry name" value="Thioesterase"/>
</dbReference>
<keyword evidence="7" id="KW-1185">Reference proteome</keyword>
<proteinExistence type="inferred from homology"/>
<dbReference type="PROSITE" id="PS50075">
    <property type="entry name" value="CARRIER"/>
    <property type="match status" value="2"/>
</dbReference>
<name>A0A9P6SN98_9FUNG</name>
<dbReference type="Pfam" id="PF00975">
    <property type="entry name" value="Thioesterase"/>
    <property type="match status" value="1"/>
</dbReference>
<dbReference type="Gene3D" id="3.40.50.1820">
    <property type="entry name" value="alpha/beta hydrolase"/>
    <property type="match status" value="1"/>
</dbReference>
<evidence type="ECO:0000256" key="2">
    <source>
        <dbReference type="ARBA" id="ARBA00022553"/>
    </source>
</evidence>
<dbReference type="Pfam" id="PF00501">
    <property type="entry name" value="AMP-binding"/>
    <property type="match status" value="1"/>
</dbReference>
<reference evidence="6" key="1">
    <citation type="journal article" date="2020" name="Fungal Divers.">
        <title>Resolving the Mortierellaceae phylogeny through synthesis of multi-gene phylogenetics and phylogenomics.</title>
        <authorList>
            <person name="Vandepol N."/>
            <person name="Liber J."/>
            <person name="Desiro A."/>
            <person name="Na H."/>
            <person name="Kennedy M."/>
            <person name="Barry K."/>
            <person name="Grigoriev I.V."/>
            <person name="Miller A.N."/>
            <person name="O'Donnell K."/>
            <person name="Stajich J.E."/>
            <person name="Bonito G."/>
        </authorList>
    </citation>
    <scope>NUCLEOTIDE SEQUENCE</scope>
    <source>
        <strain evidence="6">MES-2147</strain>
    </source>
</reference>
<dbReference type="FunFam" id="3.30.300.30:FF:000010">
    <property type="entry name" value="Enterobactin synthetase component F"/>
    <property type="match status" value="1"/>
</dbReference>
<dbReference type="PROSITE" id="PS00455">
    <property type="entry name" value="AMP_BINDING"/>
    <property type="match status" value="1"/>
</dbReference>
<organism evidence="6 7">
    <name type="scientific">Modicella reniformis</name>
    <dbReference type="NCBI Taxonomy" id="1440133"/>
    <lineage>
        <taxon>Eukaryota</taxon>
        <taxon>Fungi</taxon>
        <taxon>Fungi incertae sedis</taxon>
        <taxon>Mucoromycota</taxon>
        <taxon>Mortierellomycotina</taxon>
        <taxon>Mortierellomycetes</taxon>
        <taxon>Mortierellales</taxon>
        <taxon>Mortierellaceae</taxon>
        <taxon>Modicella</taxon>
    </lineage>
</organism>
<evidence type="ECO:0000256" key="4">
    <source>
        <dbReference type="ARBA" id="ARBA00029454"/>
    </source>
</evidence>
<dbReference type="Gene3D" id="1.10.1200.10">
    <property type="entry name" value="ACP-like"/>
    <property type="match status" value="1"/>
</dbReference>
<evidence type="ECO:0000256" key="1">
    <source>
        <dbReference type="ARBA" id="ARBA00022450"/>
    </source>
</evidence>
<dbReference type="InterPro" id="IPR045851">
    <property type="entry name" value="AMP-bd_C_sf"/>
</dbReference>
<dbReference type="GO" id="GO:0044550">
    <property type="term" value="P:secondary metabolite biosynthetic process"/>
    <property type="evidence" value="ECO:0007669"/>
    <property type="project" value="TreeGrafter"/>
</dbReference>
<dbReference type="CDD" id="cd19544">
    <property type="entry name" value="E-C_NRPS"/>
    <property type="match status" value="1"/>
</dbReference>
<dbReference type="Pfam" id="PF13193">
    <property type="entry name" value="AMP-binding_C"/>
    <property type="match status" value="1"/>
</dbReference>
<dbReference type="SUPFAM" id="SSF52777">
    <property type="entry name" value="CoA-dependent acyltransferases"/>
    <property type="match status" value="2"/>
</dbReference>
<dbReference type="InterPro" id="IPR009081">
    <property type="entry name" value="PP-bd_ACP"/>
</dbReference>
<dbReference type="Gene3D" id="3.40.50.980">
    <property type="match status" value="2"/>
</dbReference>
<dbReference type="FunFam" id="3.40.50.980:FF:000001">
    <property type="entry name" value="Non-ribosomal peptide synthetase"/>
    <property type="match status" value="1"/>
</dbReference>
<feature type="domain" description="Carrier" evidence="5">
    <location>
        <begin position="1089"/>
        <end position="1164"/>
    </location>
</feature>
<dbReference type="InterPro" id="IPR001242">
    <property type="entry name" value="Condensation_dom"/>
</dbReference>
<dbReference type="InterPro" id="IPR025110">
    <property type="entry name" value="AMP-bd_C"/>
</dbReference>
<dbReference type="FunFam" id="1.10.1200.10:FF:000005">
    <property type="entry name" value="Nonribosomal peptide synthetase 1"/>
    <property type="match status" value="2"/>
</dbReference>
<dbReference type="FunFam" id="2.30.38.10:FF:000001">
    <property type="entry name" value="Non-ribosomal peptide synthetase PvdI"/>
    <property type="match status" value="1"/>
</dbReference>
<dbReference type="Gene3D" id="3.30.559.10">
    <property type="entry name" value="Chloramphenicol acetyltransferase-like domain"/>
    <property type="match status" value="1"/>
</dbReference>
<sequence length="1417" mass="156847">SDAFARLDYEEPQGVIENRIAQIWSELLHVDHVSRNDNFFALGGHSLLAVQMIERMRQVDLSLPIRALFKTPTLSVLAQSINQHQEQEEAPSNLITQETVTITPDMIPLIDLTHDEIGHVVKHVPGGVSNVQDIYSLSPLQEGILFHHLLASKGDPYLLLTCMAFASRELLDRYLGAVQQVTDRHDILRTAFVWENLSTPAQVVWRHTPLSVAELQFDPANGPIKDQLMKHFDPRHHRIDLTQASLLRFVIVRDNDRWLLAQLLHHLVGDHSTLESMNIEIKAFMEGQGDTLPAPSPFRNLISQVRSSKSQEDHEKFFTEMLADIDTPSLPFGLANVYGHDGEVTSSYRLLPQELNDRLRRQAKQMGVSVASLCHLAWAQVISRTSGEDRVVFGTVLFGRMQSGPGADSAMGLFINTLPLRVDLGNSVRDSVLQTHARLASLLEHEHASLVLAQRCSNIPRGTPLFSSLLNYRHNAASSEVASISAGIEHLDYCELNNCPFTISVEDFGTALGVTVDVIRPLDADRVCGFMQQSLESLSEALDHTPNEILPVDERQLLLQTWNTTQRDSPLHLCIHQLFEQQVEHTPHATALVFMDQSLTYAELNTRANQLAHHLIELGVLPDMRVAICVERSCAMIIGALAIVKAGGAYVPLDPAYASERLQDIMRDAAPNVVVADKYGAMILGERIMSSVTVVDPNTMLDVSYESNSIMPKYPVSNPRIPRLSPSNLAYVIYTSGSTGKPKGVMIEHEGVVNLVMSRPDVYGINSSSRVMQFFSSGFDASVVEIFTTLGCGGSLHLLPDHVRHDQKQLWDYLERQSITHALLPPAVFQGCYDMPQLSTPLTLIFGGEALPASLIRTLQPLIPNGRIVNDYGPTESTVSSVTWKCPQNFSGDIVQIGRPIANKKIYVLDKHRLPVPLGAVGELYIGGVGVARGYLNKPELSAMVFLPDPFAADADARMYKTGDLVRYLPDGNLLYIGRNDHQVKIRGFRIELGEIEARLVDHPLVQKAVVLAIGEGSSARLVAYIVAEVNAQLTSSLHAHLSTKLPSYMIPAAFVRLDSIPLTSNGKLDRRQLPQPDNGALVHGAYDAPRGEIESALMTIWMDLLNIDRIGRHDNFFMLGGHSLLAMRMISHVRSLLGFNIKLGALFEAPTIAELVPRLLASGNTQEDAFDVLLPIKPQGTRPPLFCVHHGFGLSWSYIGLSKHMHPDQPLYGLQVRGFFDNDEPAATLEEMALDYIEQIRRIQPHGPYCLLGYSFGGMVVHTMAAHLQRQGEAVMLLAIMDTIPCIQAGEQDEGGDDASLIKWFANRTNEGVSDLATPLMDKVPQIVHWLDHLASTHSPLSYSGGMVFFRALLQDDPTRQPIDPSVWKSCVSGEIETHDIESIHIQMDQPAPLAVIGTVLAQKLNEAHASWTREE</sequence>
<dbReference type="NCBIfam" id="TIGR01733">
    <property type="entry name" value="AA-adenyl-dom"/>
    <property type="match status" value="1"/>
</dbReference>